<dbReference type="RefSeq" id="WP_204118765.1">
    <property type="nucleotide sequence ID" value="NZ_BOLV01000007.1"/>
</dbReference>
<evidence type="ECO:0000256" key="8">
    <source>
        <dbReference type="ARBA" id="ARBA00029346"/>
    </source>
</evidence>
<evidence type="ECO:0000256" key="1">
    <source>
        <dbReference type="ARBA" id="ARBA00022490"/>
    </source>
</evidence>
<proteinExistence type="inferred from homology"/>
<keyword evidence="5 9" id="KW-0067">ATP-binding</keyword>
<feature type="binding site" evidence="9">
    <location>
        <position position="18"/>
    </location>
    <ligand>
        <name>ATP</name>
        <dbReference type="ChEBI" id="CHEBI:30616"/>
    </ligand>
</feature>
<comment type="subcellular location">
    <subcellularLocation>
        <location evidence="9">Cytoplasm</location>
    </subcellularLocation>
</comment>
<name>A0ABW4BF78_9LACO</name>
<protein>
    <recommendedName>
        <fullName evidence="9">Phosphopantetheine adenylyltransferase</fullName>
        <ecNumber evidence="9">2.7.7.3</ecNumber>
    </recommendedName>
    <alternativeName>
        <fullName evidence="9">Dephospho-CoA pyrophosphorylase</fullName>
    </alternativeName>
    <alternativeName>
        <fullName evidence="9">Pantetheine-phosphate adenylyltransferase</fullName>
        <shortName evidence="9">PPAT</shortName>
    </alternativeName>
</protein>
<comment type="cofactor">
    <cofactor evidence="9">
        <name>Mg(2+)</name>
        <dbReference type="ChEBI" id="CHEBI:18420"/>
    </cofactor>
</comment>
<comment type="caution">
    <text evidence="11">The sequence shown here is derived from an EMBL/GenBank/DDBJ whole genome shotgun (WGS) entry which is preliminary data.</text>
</comment>
<feature type="site" description="Transition state stabilizer" evidence="9">
    <location>
        <position position="18"/>
    </location>
</feature>
<dbReference type="CDD" id="cd02163">
    <property type="entry name" value="PPAT"/>
    <property type="match status" value="1"/>
</dbReference>
<dbReference type="Pfam" id="PF01467">
    <property type="entry name" value="CTP_transf_like"/>
    <property type="match status" value="1"/>
</dbReference>
<sequence length="169" mass="18095">MTKIALFPGSFDPFTNGHLNLVTRAAGLFDQVIVAVMTNTSKKPLFTGEEKLALITAATQSLPNVTVTAAPRLLTVAYAQQLGATVLVRGVRDTKDFSYETDIADMNQTLAPAVETVLLLADKQYRYLSSSLIKEVAQFGGDVSSLLPSNVNAALKQKLAGDGHETQPQ</sequence>
<evidence type="ECO:0000256" key="3">
    <source>
        <dbReference type="ARBA" id="ARBA00022695"/>
    </source>
</evidence>
<evidence type="ECO:0000313" key="11">
    <source>
        <dbReference type="EMBL" id="MFD1398718.1"/>
    </source>
</evidence>
<dbReference type="PRINTS" id="PR01020">
    <property type="entry name" value="LPSBIOSNTHSS"/>
</dbReference>
<evidence type="ECO:0000256" key="2">
    <source>
        <dbReference type="ARBA" id="ARBA00022679"/>
    </source>
</evidence>
<dbReference type="GO" id="GO:0004595">
    <property type="term" value="F:pantetheine-phosphate adenylyltransferase activity"/>
    <property type="evidence" value="ECO:0007669"/>
    <property type="project" value="UniProtKB-EC"/>
</dbReference>
<feature type="binding site" evidence="9">
    <location>
        <begin position="10"/>
        <end position="11"/>
    </location>
    <ligand>
        <name>ATP</name>
        <dbReference type="ChEBI" id="CHEBI:30616"/>
    </ligand>
</feature>
<organism evidence="11 12">
    <name type="scientific">Lacticaseibacillus suilingensis</name>
    <dbReference type="NCBI Taxonomy" id="2799577"/>
    <lineage>
        <taxon>Bacteria</taxon>
        <taxon>Bacillati</taxon>
        <taxon>Bacillota</taxon>
        <taxon>Bacilli</taxon>
        <taxon>Lactobacillales</taxon>
        <taxon>Lactobacillaceae</taxon>
        <taxon>Lacticaseibacillus</taxon>
    </lineage>
</organism>
<dbReference type="EMBL" id="JBHTOA010000023">
    <property type="protein sequence ID" value="MFD1398718.1"/>
    <property type="molecule type" value="Genomic_DNA"/>
</dbReference>
<evidence type="ECO:0000256" key="7">
    <source>
        <dbReference type="ARBA" id="ARBA00022993"/>
    </source>
</evidence>
<feature type="binding site" evidence="9">
    <location>
        <position position="100"/>
    </location>
    <ligand>
        <name>ATP</name>
        <dbReference type="ChEBI" id="CHEBI:30616"/>
    </ligand>
</feature>
<keyword evidence="7 9" id="KW-0173">Coenzyme A biosynthesis</keyword>
<comment type="pathway">
    <text evidence="9">Cofactor biosynthesis; coenzyme A biosynthesis; CoA from (R)-pantothenate: step 4/5.</text>
</comment>
<dbReference type="NCBIfam" id="TIGR01510">
    <property type="entry name" value="coaD_prev_kdtB"/>
    <property type="match status" value="1"/>
</dbReference>
<comment type="similarity">
    <text evidence="9">Belongs to the bacterial CoaD family.</text>
</comment>
<dbReference type="InterPro" id="IPR004821">
    <property type="entry name" value="Cyt_trans-like"/>
</dbReference>
<dbReference type="InterPro" id="IPR001980">
    <property type="entry name" value="PPAT"/>
</dbReference>
<dbReference type="SUPFAM" id="SSF52374">
    <property type="entry name" value="Nucleotidylyl transferase"/>
    <property type="match status" value="1"/>
</dbReference>
<dbReference type="EC" id="2.7.7.3" evidence="9"/>
<keyword evidence="6 9" id="KW-0460">Magnesium</keyword>
<feature type="binding site" evidence="9">
    <location>
        <begin position="125"/>
        <end position="131"/>
    </location>
    <ligand>
        <name>ATP</name>
        <dbReference type="ChEBI" id="CHEBI:30616"/>
    </ligand>
</feature>
<evidence type="ECO:0000256" key="9">
    <source>
        <dbReference type="HAMAP-Rule" id="MF_00151"/>
    </source>
</evidence>
<evidence type="ECO:0000256" key="5">
    <source>
        <dbReference type="ARBA" id="ARBA00022840"/>
    </source>
</evidence>
<dbReference type="InterPro" id="IPR014729">
    <property type="entry name" value="Rossmann-like_a/b/a_fold"/>
</dbReference>
<dbReference type="PANTHER" id="PTHR21342:SF1">
    <property type="entry name" value="PHOSPHOPANTETHEINE ADENYLYLTRANSFERASE"/>
    <property type="match status" value="1"/>
</dbReference>
<dbReference type="PANTHER" id="PTHR21342">
    <property type="entry name" value="PHOSPHOPANTETHEINE ADENYLYLTRANSFERASE"/>
    <property type="match status" value="1"/>
</dbReference>
<feature type="binding site" evidence="9">
    <location>
        <begin position="90"/>
        <end position="92"/>
    </location>
    <ligand>
        <name>ATP</name>
        <dbReference type="ChEBI" id="CHEBI:30616"/>
    </ligand>
</feature>
<evidence type="ECO:0000256" key="4">
    <source>
        <dbReference type="ARBA" id="ARBA00022741"/>
    </source>
</evidence>
<keyword evidence="1 9" id="KW-0963">Cytoplasm</keyword>
<evidence type="ECO:0000259" key="10">
    <source>
        <dbReference type="Pfam" id="PF01467"/>
    </source>
</evidence>
<keyword evidence="2 9" id="KW-0808">Transferase</keyword>
<comment type="function">
    <text evidence="9">Reversibly transfers an adenylyl group from ATP to 4'-phosphopantetheine, yielding dephospho-CoA (dPCoA) and pyrophosphate.</text>
</comment>
<accession>A0ABW4BF78</accession>
<keyword evidence="3 9" id="KW-0548">Nucleotidyltransferase</keyword>
<comment type="subunit">
    <text evidence="9">Homohexamer.</text>
</comment>
<evidence type="ECO:0000256" key="6">
    <source>
        <dbReference type="ARBA" id="ARBA00022842"/>
    </source>
</evidence>
<comment type="catalytic activity">
    <reaction evidence="8 9">
        <text>(R)-4'-phosphopantetheine + ATP + H(+) = 3'-dephospho-CoA + diphosphate</text>
        <dbReference type="Rhea" id="RHEA:19801"/>
        <dbReference type="ChEBI" id="CHEBI:15378"/>
        <dbReference type="ChEBI" id="CHEBI:30616"/>
        <dbReference type="ChEBI" id="CHEBI:33019"/>
        <dbReference type="ChEBI" id="CHEBI:57328"/>
        <dbReference type="ChEBI" id="CHEBI:61723"/>
        <dbReference type="EC" id="2.7.7.3"/>
    </reaction>
</comment>
<keyword evidence="12" id="KW-1185">Reference proteome</keyword>
<dbReference type="HAMAP" id="MF_00151">
    <property type="entry name" value="PPAT_bact"/>
    <property type="match status" value="1"/>
</dbReference>
<dbReference type="Proteomes" id="UP001597199">
    <property type="component" value="Unassembled WGS sequence"/>
</dbReference>
<dbReference type="NCBIfam" id="TIGR00125">
    <property type="entry name" value="cyt_tran_rel"/>
    <property type="match status" value="1"/>
</dbReference>
<reference evidence="12" key="1">
    <citation type="journal article" date="2019" name="Int. J. Syst. Evol. Microbiol.">
        <title>The Global Catalogue of Microorganisms (GCM) 10K type strain sequencing project: providing services to taxonomists for standard genome sequencing and annotation.</title>
        <authorList>
            <consortium name="The Broad Institute Genomics Platform"/>
            <consortium name="The Broad Institute Genome Sequencing Center for Infectious Disease"/>
            <person name="Wu L."/>
            <person name="Ma J."/>
        </authorList>
    </citation>
    <scope>NUCLEOTIDE SEQUENCE [LARGE SCALE GENOMIC DNA]</scope>
    <source>
        <strain evidence="12">CCM 9110</strain>
    </source>
</reference>
<gene>
    <name evidence="9 11" type="primary">coaD</name>
    <name evidence="11" type="ORF">ACFQ41_05305</name>
</gene>
<dbReference type="Gene3D" id="3.40.50.620">
    <property type="entry name" value="HUPs"/>
    <property type="match status" value="1"/>
</dbReference>
<feature type="domain" description="Cytidyltransferase-like" evidence="10">
    <location>
        <begin position="6"/>
        <end position="135"/>
    </location>
</feature>
<feature type="binding site" evidence="9">
    <location>
        <position position="89"/>
    </location>
    <ligand>
        <name>substrate</name>
    </ligand>
</feature>
<feature type="binding site" evidence="9">
    <location>
        <position position="75"/>
    </location>
    <ligand>
        <name>substrate</name>
    </ligand>
</feature>
<keyword evidence="4 9" id="KW-0547">Nucleotide-binding</keyword>
<evidence type="ECO:0000313" key="12">
    <source>
        <dbReference type="Proteomes" id="UP001597199"/>
    </source>
</evidence>
<feature type="binding site" evidence="9">
    <location>
        <position position="10"/>
    </location>
    <ligand>
        <name>substrate</name>
    </ligand>
</feature>
<feature type="binding site" evidence="9">
    <location>
        <position position="42"/>
    </location>
    <ligand>
        <name>substrate</name>
    </ligand>
</feature>